<dbReference type="Proteomes" id="UP000323917">
    <property type="component" value="Chromosome"/>
</dbReference>
<organism evidence="1 2">
    <name type="scientific">Bythopirellula goksoeyrii</name>
    <dbReference type="NCBI Taxonomy" id="1400387"/>
    <lineage>
        <taxon>Bacteria</taxon>
        <taxon>Pseudomonadati</taxon>
        <taxon>Planctomycetota</taxon>
        <taxon>Planctomycetia</taxon>
        <taxon>Pirellulales</taxon>
        <taxon>Lacipirellulaceae</taxon>
        <taxon>Bythopirellula</taxon>
    </lineage>
</organism>
<gene>
    <name evidence="1" type="ORF">Pr1d_35860</name>
</gene>
<evidence type="ECO:0000313" key="2">
    <source>
        <dbReference type="Proteomes" id="UP000323917"/>
    </source>
</evidence>
<evidence type="ECO:0000313" key="1">
    <source>
        <dbReference type="EMBL" id="QEG36274.1"/>
    </source>
</evidence>
<dbReference type="EMBL" id="CP042913">
    <property type="protein sequence ID" value="QEG36274.1"/>
    <property type="molecule type" value="Genomic_DNA"/>
</dbReference>
<name>A0A5B9QB39_9BACT</name>
<keyword evidence="2" id="KW-1185">Reference proteome</keyword>
<dbReference type="AlphaFoldDB" id="A0A5B9QB39"/>
<proteinExistence type="predicted"/>
<sequence>MFPVFREFLEGNCRERVNNLLFIFFQRPCWLSCSPKTGQLDKVLA</sequence>
<accession>A0A5B9QB39</accession>
<dbReference type="KEGG" id="bgok:Pr1d_35860"/>
<reference evidence="1 2" key="1">
    <citation type="submission" date="2019-08" db="EMBL/GenBank/DDBJ databases">
        <title>Deep-cultivation of Planctomycetes and their phenomic and genomic characterization uncovers novel biology.</title>
        <authorList>
            <person name="Wiegand S."/>
            <person name="Jogler M."/>
            <person name="Boedeker C."/>
            <person name="Pinto D."/>
            <person name="Vollmers J."/>
            <person name="Rivas-Marin E."/>
            <person name="Kohn T."/>
            <person name="Peeters S.H."/>
            <person name="Heuer A."/>
            <person name="Rast P."/>
            <person name="Oberbeckmann S."/>
            <person name="Bunk B."/>
            <person name="Jeske O."/>
            <person name="Meyerdierks A."/>
            <person name="Storesund J.E."/>
            <person name="Kallscheuer N."/>
            <person name="Luecker S."/>
            <person name="Lage O.M."/>
            <person name="Pohl T."/>
            <person name="Merkel B.J."/>
            <person name="Hornburger P."/>
            <person name="Mueller R.-W."/>
            <person name="Bruemmer F."/>
            <person name="Labrenz M."/>
            <person name="Spormann A.M."/>
            <person name="Op den Camp H."/>
            <person name="Overmann J."/>
            <person name="Amann R."/>
            <person name="Jetten M.S.M."/>
            <person name="Mascher T."/>
            <person name="Medema M.H."/>
            <person name="Devos D.P."/>
            <person name="Kaster A.-K."/>
            <person name="Ovreas L."/>
            <person name="Rohde M."/>
            <person name="Galperin M.Y."/>
            <person name="Jogler C."/>
        </authorList>
    </citation>
    <scope>NUCLEOTIDE SEQUENCE [LARGE SCALE GENOMIC DNA]</scope>
    <source>
        <strain evidence="1 2">Pr1d</strain>
    </source>
</reference>
<protein>
    <submittedName>
        <fullName evidence="1">Uncharacterized protein</fullName>
    </submittedName>
</protein>